<dbReference type="GO" id="GO:0008270">
    <property type="term" value="F:zinc ion binding"/>
    <property type="evidence" value="ECO:0007669"/>
    <property type="project" value="UniProtKB-KW"/>
</dbReference>
<dbReference type="InterPro" id="IPR011044">
    <property type="entry name" value="Quino_amine_DH_bsu"/>
</dbReference>
<keyword evidence="4" id="KW-1185">Reference proteome</keyword>
<organism evidence="3 4">
    <name type="scientific">Mytilus coruscus</name>
    <name type="common">Sea mussel</name>
    <dbReference type="NCBI Taxonomy" id="42192"/>
    <lineage>
        <taxon>Eukaryota</taxon>
        <taxon>Metazoa</taxon>
        <taxon>Spiralia</taxon>
        <taxon>Lophotrochozoa</taxon>
        <taxon>Mollusca</taxon>
        <taxon>Bivalvia</taxon>
        <taxon>Autobranchia</taxon>
        <taxon>Pteriomorphia</taxon>
        <taxon>Mytilida</taxon>
        <taxon>Mytiloidea</taxon>
        <taxon>Mytilidae</taxon>
        <taxon>Mytilinae</taxon>
        <taxon>Mytilus</taxon>
    </lineage>
</organism>
<dbReference type="Gene3D" id="3.30.160.60">
    <property type="entry name" value="Classic Zinc Finger"/>
    <property type="match status" value="1"/>
</dbReference>
<evidence type="ECO:0000313" key="3">
    <source>
        <dbReference type="EMBL" id="CAC5414574.1"/>
    </source>
</evidence>
<dbReference type="GO" id="GO:0005654">
    <property type="term" value="C:nucleoplasm"/>
    <property type="evidence" value="ECO:0007669"/>
    <property type="project" value="TreeGrafter"/>
</dbReference>
<keyword evidence="1" id="KW-0863">Zinc-finger</keyword>
<dbReference type="OrthoDB" id="6051125at2759"/>
<dbReference type="PANTHER" id="PTHR25462:SF305">
    <property type="entry name" value="RING-TYPE DOMAIN-CONTAINING PROTEIN"/>
    <property type="match status" value="1"/>
</dbReference>
<name>A0A6J8E184_MYTCO</name>
<reference evidence="3 4" key="1">
    <citation type="submission" date="2020-06" db="EMBL/GenBank/DDBJ databases">
        <authorList>
            <person name="Li R."/>
            <person name="Bekaert M."/>
        </authorList>
    </citation>
    <scope>NUCLEOTIDE SEQUENCE [LARGE SCALE GENOMIC DNA]</scope>
    <source>
        <strain evidence="4">wild</strain>
    </source>
</reference>
<dbReference type="Proteomes" id="UP000507470">
    <property type="component" value="Unassembled WGS sequence"/>
</dbReference>
<protein>
    <recommendedName>
        <fullName evidence="2">B box-type domain-containing protein</fullName>
    </recommendedName>
</protein>
<dbReference type="SUPFAM" id="SSF50969">
    <property type="entry name" value="YVTN repeat-like/Quinoprotein amine dehydrogenase"/>
    <property type="match status" value="1"/>
</dbReference>
<dbReference type="EMBL" id="CACVKT020008350">
    <property type="protein sequence ID" value="CAC5414574.1"/>
    <property type="molecule type" value="Genomic_DNA"/>
</dbReference>
<dbReference type="PROSITE" id="PS50119">
    <property type="entry name" value="ZF_BBOX"/>
    <property type="match status" value="1"/>
</dbReference>
<dbReference type="InterPro" id="IPR000315">
    <property type="entry name" value="Znf_B-box"/>
</dbReference>
<feature type="domain" description="B box-type" evidence="2">
    <location>
        <begin position="56"/>
        <end position="103"/>
    </location>
</feature>
<keyword evidence="1" id="KW-0862">Zinc</keyword>
<sequence>MGRNKTSKLTQFSCPVCKSVVKPKDVKATTDEWSAALQNNLILSIMIARNKEDQQQDCGACKRHQQQSVAKFWCKECDETFCEKCNTMHSWMKLSSTHLVVALEDLGSNTSGIDLHAISEQCNTHPTNNIEAFCFKHEQLCCIQCVSSNHRCCENVKSIKETTGSDDVCNTLHDKLESIKYATIKLLKEKEQQKSKFKAMTDNTEEEAKEFLAMIKSNLDCLFETFTKQLHLFRDDENTSFNIRIRLLEQLIASLDHWMSVDRVVREFGTRTQYFIHVDTLKKQLKASVRQIKKAIRNDHLLDLRFIKNRILEHMGTAENIGTFNKIEENDLAGEADDIYKCCKILDVTPYPEYENVSVELVETYHINGSELYCGVCIGNDHIVLGTESEKLQMVDKKTGTVINTTEFSGEPRRFCYDKDQNLIFISCTSSELYKAEIARDAIKEPKLLIFNNDYVGALCKYREDIYIVVDNAIKKFSSTASPDSSEEMTSVVAINTDCGVNGMNVYRRKIVVTTKDNEIKCITLQGDEVYCFDDEESKPIESIIVLPSGLTLFVNRANEGSLHVLSEDGTRQRRILDKFDSITEPRDIFLDNDDYETLFVVGGEYMEMYRITPN</sequence>
<evidence type="ECO:0000259" key="2">
    <source>
        <dbReference type="PROSITE" id="PS50119"/>
    </source>
</evidence>
<evidence type="ECO:0000313" key="4">
    <source>
        <dbReference type="Proteomes" id="UP000507470"/>
    </source>
</evidence>
<proteinExistence type="predicted"/>
<dbReference type="PANTHER" id="PTHR25462">
    <property type="entry name" value="BONUS, ISOFORM C-RELATED"/>
    <property type="match status" value="1"/>
</dbReference>
<dbReference type="AlphaFoldDB" id="A0A6J8E184"/>
<accession>A0A6J8E184</accession>
<dbReference type="CDD" id="cd19757">
    <property type="entry name" value="Bbox1"/>
    <property type="match status" value="1"/>
</dbReference>
<evidence type="ECO:0000256" key="1">
    <source>
        <dbReference type="PROSITE-ProRule" id="PRU00024"/>
    </source>
</evidence>
<keyword evidence="1" id="KW-0479">Metal-binding</keyword>
<gene>
    <name evidence="3" type="ORF">MCOR_47347</name>
</gene>
<dbReference type="InterPro" id="IPR047153">
    <property type="entry name" value="TRIM45/56/19-like"/>
</dbReference>
<dbReference type="GO" id="GO:0061630">
    <property type="term" value="F:ubiquitin protein ligase activity"/>
    <property type="evidence" value="ECO:0007669"/>
    <property type="project" value="TreeGrafter"/>
</dbReference>